<gene>
    <name evidence="5" type="ORF">GCM10010246_37300</name>
</gene>
<evidence type="ECO:0000256" key="1">
    <source>
        <dbReference type="ARBA" id="ARBA00022741"/>
    </source>
</evidence>
<name>A0ABP5T7W7_9ACTN</name>
<dbReference type="SUPFAM" id="SSF46894">
    <property type="entry name" value="C-terminal effector domain of the bipartite response regulators"/>
    <property type="match status" value="1"/>
</dbReference>
<keyword evidence="2" id="KW-0067">ATP-binding</keyword>
<evidence type="ECO:0000313" key="5">
    <source>
        <dbReference type="EMBL" id="GAA2347217.1"/>
    </source>
</evidence>
<evidence type="ECO:0000313" key="6">
    <source>
        <dbReference type="Proteomes" id="UP001500253"/>
    </source>
</evidence>
<feature type="region of interest" description="Disordered" evidence="3">
    <location>
        <begin position="516"/>
        <end position="621"/>
    </location>
</feature>
<dbReference type="EMBL" id="BAAASD010000014">
    <property type="protein sequence ID" value="GAA2347217.1"/>
    <property type="molecule type" value="Genomic_DNA"/>
</dbReference>
<proteinExistence type="predicted"/>
<evidence type="ECO:0000256" key="2">
    <source>
        <dbReference type="ARBA" id="ARBA00022840"/>
    </source>
</evidence>
<sequence>MRREDPVRTGPLQAPDFSSLAGPMNDVTAVPETPPLSRERFAGLLDAGTSVERRCLLYELTGGIPGWLATLAPLTDPELRELARTGLFPGPLPQHAREPDRLGPVERDVVRAAAVLGDPFDPALAAAVARRGAAAVLPALDVLAERGIISPHTVGTPLFRFRHPLLRAVVYARIPPGARIAAHARAAEVLDETGAEPAQRAVHVARSAAPGDLSTVRLLADAADHVLGSAPERAVEWLRAARRIAPFDAPPALRRRLVLALWRAAERAGDHRLCRELLPELGDLEDATAVAELRARLAIDLGRHDEARDLLTAGLRAAPEDKAPPLRLRLALLAAVRGELPAVRELLAEDRGPEAAAVVALAGAVAGHTADYRAGAAAAAAFLRAMDAAALAEHVETVVRLGWAAHVAEDFSAAAGLFARGVRAARRAGRSGALPRLLLGHACALLALGRLAEALRSAEDCEARASTLHRPDLAGFARLLRASALTWRDGCPRTGAAAAAAAPAAVERLWWAVLPPEAGRRPPGNEGHDGPGGSGSRDGDDGPGGPAGPISHDAPGSPDSPISHDAPDSPDSPISHDAPDSPDSPISHDAPDSPDSPGNLEGSGVLEGSGAGVPRTAPGRRARDLYARAEAADDGRALPLLREAASGFADRRMALWEGHTRLLLAQRLARAGELSAAAEEAGRAKALAVATGSGRLRRLAIDQQRAIGGRRPRVGAAATPALSVRESEIVRMVRLGMPNRDIADTLVISVKTVEAHLTRIFRKTGVRSRTALAAAGAGGTAPG</sequence>
<dbReference type="PRINTS" id="PR00038">
    <property type="entry name" value="HTHLUXR"/>
</dbReference>
<protein>
    <recommendedName>
        <fullName evidence="4">HTH luxR-type domain-containing protein</fullName>
    </recommendedName>
</protein>
<evidence type="ECO:0000259" key="4">
    <source>
        <dbReference type="PROSITE" id="PS50043"/>
    </source>
</evidence>
<dbReference type="InterPro" id="IPR000792">
    <property type="entry name" value="Tscrpt_reg_LuxR_C"/>
</dbReference>
<keyword evidence="6" id="KW-1185">Reference proteome</keyword>
<organism evidence="5 6">
    <name type="scientific">Streptomyces cuspidosporus</name>
    <dbReference type="NCBI Taxonomy" id="66882"/>
    <lineage>
        <taxon>Bacteria</taxon>
        <taxon>Bacillati</taxon>
        <taxon>Actinomycetota</taxon>
        <taxon>Actinomycetes</taxon>
        <taxon>Kitasatosporales</taxon>
        <taxon>Streptomycetaceae</taxon>
        <taxon>Streptomyces</taxon>
    </lineage>
</organism>
<dbReference type="PANTHER" id="PTHR16305:SF35">
    <property type="entry name" value="TRANSCRIPTIONAL ACTIVATOR DOMAIN"/>
    <property type="match status" value="1"/>
</dbReference>
<dbReference type="PROSITE" id="PS50043">
    <property type="entry name" value="HTH_LUXR_2"/>
    <property type="match status" value="1"/>
</dbReference>
<dbReference type="PROSITE" id="PS00622">
    <property type="entry name" value="HTH_LUXR_1"/>
    <property type="match status" value="1"/>
</dbReference>
<dbReference type="Proteomes" id="UP001500253">
    <property type="component" value="Unassembled WGS sequence"/>
</dbReference>
<dbReference type="InterPro" id="IPR016032">
    <property type="entry name" value="Sig_transdc_resp-reg_C-effctor"/>
</dbReference>
<dbReference type="InterPro" id="IPR036388">
    <property type="entry name" value="WH-like_DNA-bd_sf"/>
</dbReference>
<feature type="region of interest" description="Disordered" evidence="3">
    <location>
        <begin position="1"/>
        <end position="25"/>
    </location>
</feature>
<feature type="domain" description="HTH luxR-type" evidence="4">
    <location>
        <begin position="715"/>
        <end position="780"/>
    </location>
</feature>
<dbReference type="Pfam" id="PF00196">
    <property type="entry name" value="GerE"/>
    <property type="match status" value="1"/>
</dbReference>
<comment type="caution">
    <text evidence="5">The sequence shown here is derived from an EMBL/GenBank/DDBJ whole genome shotgun (WGS) entry which is preliminary data.</text>
</comment>
<dbReference type="PANTHER" id="PTHR16305">
    <property type="entry name" value="TESTICULAR SOLUBLE ADENYLYL CYCLASE"/>
    <property type="match status" value="1"/>
</dbReference>
<dbReference type="SMART" id="SM00421">
    <property type="entry name" value="HTH_LUXR"/>
    <property type="match status" value="1"/>
</dbReference>
<keyword evidence="1" id="KW-0547">Nucleotide-binding</keyword>
<reference evidence="6" key="1">
    <citation type="journal article" date="2019" name="Int. J. Syst. Evol. Microbiol.">
        <title>The Global Catalogue of Microorganisms (GCM) 10K type strain sequencing project: providing services to taxonomists for standard genome sequencing and annotation.</title>
        <authorList>
            <consortium name="The Broad Institute Genomics Platform"/>
            <consortium name="The Broad Institute Genome Sequencing Center for Infectious Disease"/>
            <person name="Wu L."/>
            <person name="Ma J."/>
        </authorList>
    </citation>
    <scope>NUCLEOTIDE SEQUENCE [LARGE SCALE GENOMIC DNA]</scope>
    <source>
        <strain evidence="6">JCM 4316</strain>
    </source>
</reference>
<evidence type="ECO:0000256" key="3">
    <source>
        <dbReference type="SAM" id="MobiDB-lite"/>
    </source>
</evidence>
<accession>A0ABP5T7W7</accession>
<feature type="compositionally biased region" description="Gly residues" evidence="3">
    <location>
        <begin position="530"/>
        <end position="547"/>
    </location>
</feature>
<dbReference type="Gene3D" id="1.10.10.10">
    <property type="entry name" value="Winged helix-like DNA-binding domain superfamily/Winged helix DNA-binding domain"/>
    <property type="match status" value="1"/>
</dbReference>
<dbReference type="CDD" id="cd06170">
    <property type="entry name" value="LuxR_C_like"/>
    <property type="match status" value="1"/>
</dbReference>